<gene>
    <name evidence="4" type="ORF">M407DRAFT_35122</name>
</gene>
<dbReference type="SMART" id="SM00236">
    <property type="entry name" value="fCBD"/>
    <property type="match status" value="1"/>
</dbReference>
<name>A0A0C3K1Q7_9AGAM</name>
<dbReference type="Proteomes" id="UP000054248">
    <property type="component" value="Unassembled WGS sequence"/>
</dbReference>
<dbReference type="EMBL" id="KN824208">
    <property type="protein sequence ID" value="KIO15328.1"/>
    <property type="molecule type" value="Genomic_DNA"/>
</dbReference>
<proteinExistence type="predicted"/>
<dbReference type="InterPro" id="IPR000254">
    <property type="entry name" value="CBD"/>
</dbReference>
<evidence type="ECO:0000256" key="2">
    <source>
        <dbReference type="SAM" id="SignalP"/>
    </source>
</evidence>
<evidence type="ECO:0000313" key="4">
    <source>
        <dbReference type="EMBL" id="KIO15328.1"/>
    </source>
</evidence>
<accession>A0A0C3K1Q7</accession>
<keyword evidence="5" id="KW-1185">Reference proteome</keyword>
<dbReference type="Pfam" id="PF00734">
    <property type="entry name" value="CBM_1"/>
    <property type="match status" value="1"/>
</dbReference>
<dbReference type="GO" id="GO:0005576">
    <property type="term" value="C:extracellular region"/>
    <property type="evidence" value="ECO:0007669"/>
    <property type="project" value="InterPro"/>
</dbReference>
<organism evidence="4 5">
    <name type="scientific">Tulasnella calospora MUT 4182</name>
    <dbReference type="NCBI Taxonomy" id="1051891"/>
    <lineage>
        <taxon>Eukaryota</taxon>
        <taxon>Fungi</taxon>
        <taxon>Dikarya</taxon>
        <taxon>Basidiomycota</taxon>
        <taxon>Agaricomycotina</taxon>
        <taxon>Agaricomycetes</taxon>
        <taxon>Cantharellales</taxon>
        <taxon>Tulasnellaceae</taxon>
        <taxon>Tulasnella</taxon>
    </lineage>
</organism>
<dbReference type="InterPro" id="IPR035971">
    <property type="entry name" value="CBD_sf"/>
</dbReference>
<evidence type="ECO:0000313" key="5">
    <source>
        <dbReference type="Proteomes" id="UP000054248"/>
    </source>
</evidence>
<dbReference type="AlphaFoldDB" id="A0A0C3K1Q7"/>
<dbReference type="GO" id="GO:0005975">
    <property type="term" value="P:carbohydrate metabolic process"/>
    <property type="evidence" value="ECO:0007669"/>
    <property type="project" value="InterPro"/>
</dbReference>
<dbReference type="HOGENOM" id="CLU_2529119_0_0_1"/>
<reference evidence="5" key="2">
    <citation type="submission" date="2015-01" db="EMBL/GenBank/DDBJ databases">
        <title>Evolutionary Origins and Diversification of the Mycorrhizal Mutualists.</title>
        <authorList>
            <consortium name="DOE Joint Genome Institute"/>
            <consortium name="Mycorrhizal Genomics Consortium"/>
            <person name="Kohler A."/>
            <person name="Kuo A."/>
            <person name="Nagy L.G."/>
            <person name="Floudas D."/>
            <person name="Copeland A."/>
            <person name="Barry K.W."/>
            <person name="Cichocki N."/>
            <person name="Veneault-Fourrey C."/>
            <person name="LaButti K."/>
            <person name="Lindquist E.A."/>
            <person name="Lipzen A."/>
            <person name="Lundell T."/>
            <person name="Morin E."/>
            <person name="Murat C."/>
            <person name="Riley R."/>
            <person name="Ohm R."/>
            <person name="Sun H."/>
            <person name="Tunlid A."/>
            <person name="Henrissat B."/>
            <person name="Grigoriev I.V."/>
            <person name="Hibbett D.S."/>
            <person name="Martin F."/>
        </authorList>
    </citation>
    <scope>NUCLEOTIDE SEQUENCE [LARGE SCALE GENOMIC DNA]</scope>
    <source>
        <strain evidence="5">MUT 4182</strain>
    </source>
</reference>
<sequence>MLSLRTLIAIITTASLSSTVTAQKVIPNWGHCGGLAFSGTPNPSPCADGWTCTVANQYYWQCLPPSTTTTTTRATTSTTTSKYP</sequence>
<dbReference type="PROSITE" id="PS51164">
    <property type="entry name" value="CBM1_2"/>
    <property type="match status" value="1"/>
</dbReference>
<dbReference type="OrthoDB" id="5245611at2759"/>
<dbReference type="GO" id="GO:0030248">
    <property type="term" value="F:cellulose binding"/>
    <property type="evidence" value="ECO:0007669"/>
    <property type="project" value="InterPro"/>
</dbReference>
<reference evidence="4 5" key="1">
    <citation type="submission" date="2014-04" db="EMBL/GenBank/DDBJ databases">
        <authorList>
            <consortium name="DOE Joint Genome Institute"/>
            <person name="Kuo A."/>
            <person name="Girlanda M."/>
            <person name="Perotto S."/>
            <person name="Kohler A."/>
            <person name="Nagy L.G."/>
            <person name="Floudas D."/>
            <person name="Copeland A."/>
            <person name="Barry K.W."/>
            <person name="Cichocki N."/>
            <person name="Veneault-Fourrey C."/>
            <person name="LaButti K."/>
            <person name="Lindquist E.A."/>
            <person name="Lipzen A."/>
            <person name="Lundell T."/>
            <person name="Morin E."/>
            <person name="Murat C."/>
            <person name="Sun H."/>
            <person name="Tunlid A."/>
            <person name="Henrissat B."/>
            <person name="Grigoriev I.V."/>
            <person name="Hibbett D.S."/>
            <person name="Martin F."/>
            <person name="Nordberg H.P."/>
            <person name="Cantor M.N."/>
            <person name="Hua S.X."/>
        </authorList>
    </citation>
    <scope>NUCLEOTIDE SEQUENCE [LARGE SCALE GENOMIC DNA]</scope>
    <source>
        <strain evidence="4 5">MUT 4182</strain>
    </source>
</reference>
<feature type="signal peptide" evidence="2">
    <location>
        <begin position="1"/>
        <end position="22"/>
    </location>
</feature>
<feature type="domain" description="CBM1" evidence="3">
    <location>
        <begin position="24"/>
        <end position="63"/>
    </location>
</feature>
<evidence type="ECO:0000256" key="1">
    <source>
        <dbReference type="ARBA" id="ARBA00022729"/>
    </source>
</evidence>
<evidence type="ECO:0000259" key="3">
    <source>
        <dbReference type="PROSITE" id="PS51164"/>
    </source>
</evidence>
<feature type="chain" id="PRO_5002166322" description="CBM1 domain-containing protein" evidence="2">
    <location>
        <begin position="23"/>
        <end position="84"/>
    </location>
</feature>
<protein>
    <recommendedName>
        <fullName evidence="3">CBM1 domain-containing protein</fullName>
    </recommendedName>
</protein>
<keyword evidence="1 2" id="KW-0732">Signal</keyword>
<dbReference type="SUPFAM" id="SSF57180">
    <property type="entry name" value="Cellulose-binding domain"/>
    <property type="match status" value="1"/>
</dbReference>